<feature type="region of interest" description="Disordered" evidence="1">
    <location>
        <begin position="24"/>
        <end position="70"/>
    </location>
</feature>
<feature type="signal peptide" evidence="2">
    <location>
        <begin position="1"/>
        <end position="29"/>
    </location>
</feature>
<feature type="chain" id="PRO_5039157572" description="Lipoprotein" evidence="2">
    <location>
        <begin position="30"/>
        <end position="334"/>
    </location>
</feature>
<comment type="caution">
    <text evidence="3">The sequence shown here is derived from an EMBL/GenBank/DDBJ whole genome shotgun (WGS) entry which is preliminary data.</text>
</comment>
<accession>A0A2M8LT57</accession>
<keyword evidence="2" id="KW-0732">Signal</keyword>
<sequence length="334" mass="34533">MRNRRYAATGLVVAALLAASGCGNGQASSQDGTVQPAGDTSPAGQGYTGGYGDGTEQAGQGTDRSGPAGTLALREDTKLGELVTDSKGWVLYRFDEDSAEPPTSNCEGPCATAWPPVPADDAAATAGIDSEELGSVKRPDGSNQLTLGGWPVYRYAKDAKPGDTTGHGVNGTWFALAADGKKAGQESAADEGSDAEDSTVPAGGGSSDDADNAGDAELAVADNSELGEILVDAQGRTLYRFDKDSAWPMKTGCLGDCLDTWKPAKPVDKELIEGVDPKLITTFERPDGTEQIAIDCWLLYWFTGDTEPGDVNGHGKGGVWHAVTKDGKKAKAAN</sequence>
<dbReference type="EMBL" id="PGGW01000067">
    <property type="protein sequence ID" value="PJE95137.1"/>
    <property type="molecule type" value="Genomic_DNA"/>
</dbReference>
<gene>
    <name evidence="3" type="ORF">CUT44_26245</name>
</gene>
<dbReference type="PANTHER" id="PTHR39335:SF1">
    <property type="entry name" value="BLL4220 PROTEIN"/>
    <property type="match status" value="1"/>
</dbReference>
<protein>
    <recommendedName>
        <fullName evidence="5">Lipoprotein</fullName>
    </recommendedName>
</protein>
<proteinExistence type="predicted"/>
<dbReference type="AlphaFoldDB" id="A0A2M8LT57"/>
<dbReference type="InterPro" id="IPR005297">
    <property type="entry name" value="Lipoprotein_repeat"/>
</dbReference>
<evidence type="ECO:0000313" key="4">
    <source>
        <dbReference type="Proteomes" id="UP000230407"/>
    </source>
</evidence>
<evidence type="ECO:0000256" key="2">
    <source>
        <dbReference type="SAM" id="SignalP"/>
    </source>
</evidence>
<evidence type="ECO:0000313" key="3">
    <source>
        <dbReference type="EMBL" id="PJE95137.1"/>
    </source>
</evidence>
<dbReference type="NCBIfam" id="NF040526">
    <property type="entry name" value="SCO0930_lipo"/>
    <property type="match status" value="1"/>
</dbReference>
<dbReference type="InterPro" id="IPR047910">
    <property type="entry name" value="SCO0930-like"/>
</dbReference>
<organism evidence="3 4">
    <name type="scientific">Streptomyces carminius</name>
    <dbReference type="NCBI Taxonomy" id="2665496"/>
    <lineage>
        <taxon>Bacteria</taxon>
        <taxon>Bacillati</taxon>
        <taxon>Actinomycetota</taxon>
        <taxon>Actinomycetes</taxon>
        <taxon>Kitasatosporales</taxon>
        <taxon>Streptomycetaceae</taxon>
        <taxon>Streptomyces</taxon>
    </lineage>
</organism>
<feature type="compositionally biased region" description="Acidic residues" evidence="1">
    <location>
        <begin position="188"/>
        <end position="197"/>
    </location>
</feature>
<name>A0A2M8LT57_9ACTN</name>
<dbReference type="RefSeq" id="WP_100204389.1">
    <property type="nucleotide sequence ID" value="NZ_PGGW01000067.1"/>
</dbReference>
<dbReference type="Proteomes" id="UP000230407">
    <property type="component" value="Unassembled WGS sequence"/>
</dbReference>
<feature type="region of interest" description="Disordered" evidence="1">
    <location>
        <begin position="182"/>
        <end position="213"/>
    </location>
</feature>
<evidence type="ECO:0000256" key="1">
    <source>
        <dbReference type="SAM" id="MobiDB-lite"/>
    </source>
</evidence>
<keyword evidence="4" id="KW-1185">Reference proteome</keyword>
<dbReference type="Pfam" id="PF03640">
    <property type="entry name" value="Lipoprotein_15"/>
    <property type="match status" value="4"/>
</dbReference>
<dbReference type="PANTHER" id="PTHR39335">
    <property type="entry name" value="BLL4220 PROTEIN"/>
    <property type="match status" value="1"/>
</dbReference>
<evidence type="ECO:0008006" key="5">
    <source>
        <dbReference type="Google" id="ProtNLM"/>
    </source>
</evidence>
<dbReference type="GO" id="GO:0043448">
    <property type="term" value="P:alkane catabolic process"/>
    <property type="evidence" value="ECO:0007669"/>
    <property type="project" value="TreeGrafter"/>
</dbReference>
<dbReference type="PROSITE" id="PS51257">
    <property type="entry name" value="PROKAR_LIPOPROTEIN"/>
    <property type="match status" value="1"/>
</dbReference>
<reference evidence="3 4" key="1">
    <citation type="submission" date="2017-11" db="EMBL/GenBank/DDBJ databases">
        <title>Streptomyces carmine sp. nov., a novel actinomycete isolated from Sophora alopecuroides in Xinjiang, China.</title>
        <authorList>
            <person name="Wang Y."/>
            <person name="Luo X."/>
            <person name="Wan C."/>
            <person name="Zhang L."/>
        </authorList>
    </citation>
    <scope>NUCLEOTIDE SEQUENCE [LARGE SCALE GENOMIC DNA]</scope>
    <source>
        <strain evidence="3 4">TRM SA0054</strain>
    </source>
</reference>